<dbReference type="InterPro" id="IPR013520">
    <property type="entry name" value="Ribonucl_H"/>
</dbReference>
<keyword evidence="2" id="KW-0540">Nuclease</keyword>
<dbReference type="InterPro" id="IPR036397">
    <property type="entry name" value="RNaseH_sf"/>
</dbReference>
<dbReference type="PANTHER" id="PTHR30231">
    <property type="entry name" value="DNA POLYMERASE III SUBUNIT EPSILON"/>
    <property type="match status" value="1"/>
</dbReference>
<accession>A0ABT8F145</accession>
<keyword evidence="2" id="KW-0269">Exonuclease</keyword>
<dbReference type="Pfam" id="PF20600">
    <property type="entry name" value="ExoX-like_C"/>
    <property type="match status" value="1"/>
</dbReference>
<organism evidence="2 3">
    <name type="scientific">Shiella aurantiaca</name>
    <dbReference type="NCBI Taxonomy" id="3058365"/>
    <lineage>
        <taxon>Bacteria</taxon>
        <taxon>Pseudomonadati</taxon>
        <taxon>Bacteroidota</taxon>
        <taxon>Cytophagia</taxon>
        <taxon>Cytophagales</taxon>
        <taxon>Shiellaceae</taxon>
        <taxon>Shiella</taxon>
    </lineage>
</organism>
<dbReference type="Gene3D" id="3.30.420.10">
    <property type="entry name" value="Ribonuclease H-like superfamily/Ribonuclease H"/>
    <property type="match status" value="1"/>
</dbReference>
<evidence type="ECO:0000313" key="3">
    <source>
        <dbReference type="Proteomes" id="UP001168552"/>
    </source>
</evidence>
<comment type="caution">
    <text evidence="2">The sequence shown here is derived from an EMBL/GenBank/DDBJ whole genome shotgun (WGS) entry which is preliminary data.</text>
</comment>
<dbReference type="InterPro" id="IPR012337">
    <property type="entry name" value="RNaseH-like_sf"/>
</dbReference>
<feature type="domain" description="Exonuclease" evidence="1">
    <location>
        <begin position="9"/>
        <end position="175"/>
    </location>
</feature>
<dbReference type="Proteomes" id="UP001168552">
    <property type="component" value="Unassembled WGS sequence"/>
</dbReference>
<evidence type="ECO:0000259" key="1">
    <source>
        <dbReference type="SMART" id="SM00479"/>
    </source>
</evidence>
<reference evidence="2" key="1">
    <citation type="submission" date="2023-06" db="EMBL/GenBank/DDBJ databases">
        <title>Cytophagales bacterium Strain LB-30, isolated from soil.</title>
        <authorList>
            <person name="Liu B."/>
        </authorList>
    </citation>
    <scope>NUCLEOTIDE SEQUENCE</scope>
    <source>
        <strain evidence="2">LB-30</strain>
    </source>
</reference>
<keyword evidence="2" id="KW-0378">Hydrolase</keyword>
<dbReference type="SUPFAM" id="SSF53098">
    <property type="entry name" value="Ribonuclease H-like"/>
    <property type="match status" value="1"/>
</dbReference>
<evidence type="ECO:0000313" key="2">
    <source>
        <dbReference type="EMBL" id="MDN4164176.1"/>
    </source>
</evidence>
<dbReference type="CDD" id="cd06127">
    <property type="entry name" value="DEDDh"/>
    <property type="match status" value="1"/>
</dbReference>
<dbReference type="PANTHER" id="PTHR30231:SF41">
    <property type="entry name" value="DNA POLYMERASE III SUBUNIT EPSILON"/>
    <property type="match status" value="1"/>
</dbReference>
<dbReference type="Pfam" id="PF00929">
    <property type="entry name" value="RNase_T"/>
    <property type="match status" value="1"/>
</dbReference>
<sequence length="269" mass="31174">MLKLNLKNPLVFFDLETTGTNISTDRIVEISAIKMEVNGDTQVKTMRINPEMPIPLESSLIHGIYDEDVKDAPTFKKVAHQYAQFFEGADLSGFNILKFDIPMLVEEFLRSDIDFDITQRKIIDSQRIFHMMEKRNLSAAYQFYCGKTLEGAHGAEADTKACLEVLMGQIERYEGQPMLDYSGKELGRIENNMETLHNLMAERMVDLAGRIVYNKQGEEVFNFGKHKDKTLLWVFNNEPSYYDWMMKGDFPLDTKRKLTQIRLRAFNSR</sequence>
<gene>
    <name evidence="2" type="ORF">QWY31_01620</name>
</gene>
<protein>
    <submittedName>
        <fullName evidence="2">3'-5' exonuclease</fullName>
    </submittedName>
</protein>
<dbReference type="SMART" id="SM00479">
    <property type="entry name" value="EXOIII"/>
    <property type="match status" value="1"/>
</dbReference>
<dbReference type="InterPro" id="IPR046768">
    <property type="entry name" value="ExoX-like_C"/>
</dbReference>
<name>A0ABT8F145_9BACT</name>
<proteinExistence type="predicted"/>
<keyword evidence="3" id="KW-1185">Reference proteome</keyword>
<dbReference type="EMBL" id="JAUHJS010000001">
    <property type="protein sequence ID" value="MDN4164176.1"/>
    <property type="molecule type" value="Genomic_DNA"/>
</dbReference>
<dbReference type="RefSeq" id="WP_320002702.1">
    <property type="nucleotide sequence ID" value="NZ_JAUHJS010000001.1"/>
</dbReference>
<dbReference type="GO" id="GO:0004527">
    <property type="term" value="F:exonuclease activity"/>
    <property type="evidence" value="ECO:0007669"/>
    <property type="project" value="UniProtKB-KW"/>
</dbReference>